<dbReference type="GO" id="GO:0016407">
    <property type="term" value="F:acetyltransferase activity"/>
    <property type="evidence" value="ECO:0007669"/>
    <property type="project" value="TreeGrafter"/>
</dbReference>
<proteinExistence type="predicted"/>
<dbReference type="GO" id="GO:0005737">
    <property type="term" value="C:cytoplasm"/>
    <property type="evidence" value="ECO:0007669"/>
    <property type="project" value="TreeGrafter"/>
</dbReference>
<organism evidence="5 6">
    <name type="scientific">Lentibacillus cibarius</name>
    <dbReference type="NCBI Taxonomy" id="2583219"/>
    <lineage>
        <taxon>Bacteria</taxon>
        <taxon>Bacillati</taxon>
        <taxon>Bacillota</taxon>
        <taxon>Bacilli</taxon>
        <taxon>Bacillales</taxon>
        <taxon>Bacillaceae</taxon>
        <taxon>Lentibacillus</taxon>
    </lineage>
</organism>
<evidence type="ECO:0000256" key="2">
    <source>
        <dbReference type="ARBA" id="ARBA00022679"/>
    </source>
</evidence>
<evidence type="ECO:0000313" key="5">
    <source>
        <dbReference type="EMBL" id="TMN20878.1"/>
    </source>
</evidence>
<comment type="caution">
    <text evidence="5">The sequence shown here is derived from an EMBL/GenBank/DDBJ whole genome shotgun (WGS) entry which is preliminary data.</text>
</comment>
<keyword evidence="2" id="KW-0808">Transferase</keyword>
<dbReference type="Gene3D" id="3.30.559.10">
    <property type="entry name" value="Chloramphenicol acetyltransferase-like domain"/>
    <property type="match status" value="1"/>
</dbReference>
<protein>
    <submittedName>
        <fullName evidence="5">2-oxo acid dehydrogenase subunit E2</fullName>
    </submittedName>
</protein>
<evidence type="ECO:0000259" key="4">
    <source>
        <dbReference type="Pfam" id="PF00198"/>
    </source>
</evidence>
<dbReference type="InterPro" id="IPR050743">
    <property type="entry name" value="2-oxoacid_DH_E2_comp"/>
</dbReference>
<dbReference type="AlphaFoldDB" id="A0A5S3QGB3"/>
<dbReference type="Pfam" id="PF00198">
    <property type="entry name" value="2-oxoacid_dh"/>
    <property type="match status" value="1"/>
</dbReference>
<evidence type="ECO:0000256" key="3">
    <source>
        <dbReference type="ARBA" id="ARBA00023315"/>
    </source>
</evidence>
<dbReference type="InterPro" id="IPR001078">
    <property type="entry name" value="2-oxoacid_DH_actylTfrase"/>
</dbReference>
<dbReference type="GO" id="GO:0031405">
    <property type="term" value="F:lipoic acid binding"/>
    <property type="evidence" value="ECO:0007669"/>
    <property type="project" value="TreeGrafter"/>
</dbReference>
<dbReference type="PANTHER" id="PTHR43178">
    <property type="entry name" value="DIHYDROLIPOAMIDE ACETYLTRANSFERASE COMPONENT OF PYRUVATE DEHYDROGENASE COMPLEX"/>
    <property type="match status" value="1"/>
</dbReference>
<name>A0A5S3QGB3_9BACI</name>
<dbReference type="EMBL" id="VCIA01000001">
    <property type="protein sequence ID" value="TMN20878.1"/>
    <property type="molecule type" value="Genomic_DNA"/>
</dbReference>
<comment type="cofactor">
    <cofactor evidence="1">
        <name>(R)-lipoate</name>
        <dbReference type="ChEBI" id="CHEBI:83088"/>
    </cofactor>
</comment>
<dbReference type="Proteomes" id="UP000306980">
    <property type="component" value="Unassembled WGS sequence"/>
</dbReference>
<keyword evidence="3" id="KW-0012">Acyltransferase</keyword>
<dbReference type="SUPFAM" id="SSF52777">
    <property type="entry name" value="CoA-dependent acyltransferases"/>
    <property type="match status" value="1"/>
</dbReference>
<dbReference type="PANTHER" id="PTHR43178:SF5">
    <property type="entry name" value="LIPOAMIDE ACYLTRANSFERASE COMPONENT OF BRANCHED-CHAIN ALPHA-KETO ACID DEHYDROGENASE COMPLEX, MITOCHONDRIAL"/>
    <property type="match status" value="1"/>
</dbReference>
<dbReference type="InterPro" id="IPR023213">
    <property type="entry name" value="CAT-like_dom_sf"/>
</dbReference>
<gene>
    <name evidence="5" type="ORF">FFL34_01180</name>
</gene>
<evidence type="ECO:0000313" key="6">
    <source>
        <dbReference type="Proteomes" id="UP000306980"/>
    </source>
</evidence>
<dbReference type="RefSeq" id="WP_138600609.1">
    <property type="nucleotide sequence ID" value="NZ_VCIA01000001.1"/>
</dbReference>
<reference evidence="5 6" key="1">
    <citation type="submission" date="2019-05" db="EMBL/GenBank/DDBJ databases">
        <title>Genomic analysis of Lentibacillus sp. NKC220-2.</title>
        <authorList>
            <person name="Oh Y.J."/>
        </authorList>
    </citation>
    <scope>NUCLEOTIDE SEQUENCE [LARGE SCALE GENOMIC DNA]</scope>
    <source>
        <strain evidence="5 6">NKC220-2</strain>
    </source>
</reference>
<dbReference type="OrthoDB" id="9805770at2"/>
<feature type="domain" description="2-oxoacid dehydrogenase acyltransferase catalytic" evidence="4">
    <location>
        <begin position="140"/>
        <end position="224"/>
    </location>
</feature>
<accession>A0A5S3QGB3</accession>
<evidence type="ECO:0000256" key="1">
    <source>
        <dbReference type="ARBA" id="ARBA00001938"/>
    </source>
</evidence>
<sequence length="226" mass="25798">MDTEIDFTAVKNVRQHQLQKNGMKISYIAFIIYSISRILQQYPEANSAVRHSLFPKIAWYNKIQAKFTMDSYIDQTRVVLSGLIPEADQLNLNDIQKKIGYYRDHSFEEVDEFKPIRKLQSLPLGIGQWIYNKTIKNFSKREKLQGTFTVTSLGHKPIQSFYPIISSTTCFGVGSIQKKPIVVEDDIQIRPMMTLSLAFDHRAIDGAIAADILADVKSHLENISKG</sequence>